<dbReference type="EMBL" id="GGFM01012179">
    <property type="protein sequence ID" value="MBW32930.1"/>
    <property type="molecule type" value="Transcribed_RNA"/>
</dbReference>
<protein>
    <submittedName>
        <fullName evidence="1">Putative secreted peptide</fullName>
    </submittedName>
</protein>
<reference evidence="1" key="1">
    <citation type="submission" date="2018-01" db="EMBL/GenBank/DDBJ databases">
        <title>An insight into the sialome of Amazonian anophelines.</title>
        <authorList>
            <person name="Ribeiro J.M."/>
            <person name="Scarpassa V."/>
            <person name="Calvo E."/>
        </authorList>
    </citation>
    <scope>NUCLEOTIDE SEQUENCE</scope>
    <source>
        <tissue evidence="1">Salivary glands</tissue>
    </source>
</reference>
<evidence type="ECO:0000313" key="1">
    <source>
        <dbReference type="EMBL" id="MBW32930.1"/>
    </source>
</evidence>
<dbReference type="AlphaFoldDB" id="A0A2M3ZWU9"/>
<name>A0A2M3ZWU9_9DIPT</name>
<proteinExistence type="predicted"/>
<accession>A0A2M3ZWU9</accession>
<organism evidence="1">
    <name type="scientific">Anopheles braziliensis</name>
    <dbReference type="NCBI Taxonomy" id="58242"/>
    <lineage>
        <taxon>Eukaryota</taxon>
        <taxon>Metazoa</taxon>
        <taxon>Ecdysozoa</taxon>
        <taxon>Arthropoda</taxon>
        <taxon>Hexapoda</taxon>
        <taxon>Insecta</taxon>
        <taxon>Pterygota</taxon>
        <taxon>Neoptera</taxon>
        <taxon>Endopterygota</taxon>
        <taxon>Diptera</taxon>
        <taxon>Nematocera</taxon>
        <taxon>Culicoidea</taxon>
        <taxon>Culicidae</taxon>
        <taxon>Anophelinae</taxon>
        <taxon>Anopheles</taxon>
    </lineage>
</organism>
<sequence length="81" mass="9463">MLVFFWLAAIIVGLSFLSFRWLRCLIGNFTFNITVILTTSVFSRHSTVWRRCLNDRYCHGCRVVQCSCFTPEFLQIMAMCA</sequence>